<dbReference type="InterPro" id="IPR047040">
    <property type="entry name" value="FlhF__GTPase_dom"/>
</dbReference>
<evidence type="ECO:0000256" key="7">
    <source>
        <dbReference type="ARBA" id="ARBA00022795"/>
    </source>
</evidence>
<protein>
    <recommendedName>
        <fullName evidence="3 13">Flagellar biosynthesis protein FlhF</fullName>
    </recommendedName>
</protein>
<keyword evidence="8" id="KW-0653">Protein transport</keyword>
<feature type="domain" description="SRP54-type proteins GTP-binding" evidence="15">
    <location>
        <begin position="189"/>
        <end position="380"/>
    </location>
</feature>
<evidence type="ECO:0000259" key="14">
    <source>
        <dbReference type="SMART" id="SM00382"/>
    </source>
</evidence>
<dbReference type="GO" id="GO:0015031">
    <property type="term" value="P:protein transport"/>
    <property type="evidence" value="ECO:0007669"/>
    <property type="project" value="UniProtKB-KW"/>
</dbReference>
<evidence type="ECO:0000313" key="16">
    <source>
        <dbReference type="EMBL" id="MBD3109426.1"/>
    </source>
</evidence>
<dbReference type="AlphaFoldDB" id="A0A927CXJ7"/>
<dbReference type="CDD" id="cd17873">
    <property type="entry name" value="FlhF"/>
    <property type="match status" value="1"/>
</dbReference>
<dbReference type="PANTHER" id="PTHR43134:SF3">
    <property type="entry name" value="FLAGELLAR BIOSYNTHESIS PROTEIN FLHF"/>
    <property type="match status" value="1"/>
</dbReference>
<evidence type="ECO:0000256" key="8">
    <source>
        <dbReference type="ARBA" id="ARBA00022927"/>
    </source>
</evidence>
<evidence type="ECO:0000256" key="4">
    <source>
        <dbReference type="ARBA" id="ARBA00022448"/>
    </source>
</evidence>
<evidence type="ECO:0000256" key="1">
    <source>
        <dbReference type="ARBA" id="ARBA00004413"/>
    </source>
</evidence>
<comment type="subcellular location">
    <subcellularLocation>
        <location evidence="1">Cell membrane</location>
        <topology evidence="1">Peripheral membrane protein</topology>
        <orientation evidence="1">Cytoplasmic side</orientation>
    </subcellularLocation>
</comment>
<dbReference type="GO" id="GO:0044781">
    <property type="term" value="P:bacterial-type flagellum organization"/>
    <property type="evidence" value="ECO:0007669"/>
    <property type="project" value="UniProtKB-UniRule"/>
</dbReference>
<comment type="similarity">
    <text evidence="2">Belongs to the GTP-binding SRP family.</text>
</comment>
<keyword evidence="16" id="KW-0282">Flagellum</keyword>
<keyword evidence="16" id="KW-0969">Cilium</keyword>
<dbReference type="Proteomes" id="UP000602076">
    <property type="component" value="Unassembled WGS sequence"/>
</dbReference>
<keyword evidence="7" id="KW-1005">Bacterial flagellum biogenesis</keyword>
<dbReference type="GO" id="GO:0003924">
    <property type="term" value="F:GTPase activity"/>
    <property type="evidence" value="ECO:0007669"/>
    <property type="project" value="UniProtKB-UniRule"/>
</dbReference>
<accession>A0A927CXJ7</accession>
<comment type="function">
    <text evidence="12">Necessary for flagellar biosynthesis. May be involved in translocation of the flagellum.</text>
</comment>
<gene>
    <name evidence="16" type="primary">flhF</name>
    <name evidence="16" type="ORF">IEO70_13845</name>
</gene>
<dbReference type="InterPro" id="IPR027417">
    <property type="entry name" value="P-loop_NTPase"/>
</dbReference>
<dbReference type="GO" id="GO:0005047">
    <property type="term" value="F:signal recognition particle binding"/>
    <property type="evidence" value="ECO:0007669"/>
    <property type="project" value="TreeGrafter"/>
</dbReference>
<dbReference type="EMBL" id="JACXSI010000034">
    <property type="protein sequence ID" value="MBD3109426.1"/>
    <property type="molecule type" value="Genomic_DNA"/>
</dbReference>
<evidence type="ECO:0000256" key="5">
    <source>
        <dbReference type="ARBA" id="ARBA00022475"/>
    </source>
</evidence>
<sequence>MKVKKFNAPTMSDALVKIRAELGQDAVILNSKVLYTGGFLGFFKKKIIEVVVAVDSDMPNLELPKIKHKKVMPKPQPASTSEIKQPIFEPGKILPVSSSVKSMQEEISEIRKIVKSLNAGKQGFLHEYIKKIMDVLTEQEISAEMIDDVVLILSDKLEKESLSYAECLELTRTFMLSKLPSSEPAFFRKKYINVVGPTGVGKTTTIAKLAAESAMKYGKKIAFITTDTYRIAAIEQLKTYATILNVPIEVAYNLEDFQKATEKFAHYDLVFIDTAGRNFRNDEYVKELKNIIDFEKELETYLVLALTSKQRDMEEIVKQFSLIPIMHIIFTKLDETSSFGSMFNMAANYNLSAAYVTNGQNVPDDIMKMTSAEIVQSILEGVDNGRSS</sequence>
<evidence type="ECO:0000256" key="6">
    <source>
        <dbReference type="ARBA" id="ARBA00022741"/>
    </source>
</evidence>
<dbReference type="InterPro" id="IPR003593">
    <property type="entry name" value="AAA+_ATPase"/>
</dbReference>
<proteinExistence type="inferred from homology"/>
<organism evidence="16 17">
    <name type="scientific">Peribacillus faecalis</name>
    <dbReference type="NCBI Taxonomy" id="2772559"/>
    <lineage>
        <taxon>Bacteria</taxon>
        <taxon>Bacillati</taxon>
        <taxon>Bacillota</taxon>
        <taxon>Bacilli</taxon>
        <taxon>Bacillales</taxon>
        <taxon>Bacillaceae</taxon>
        <taxon>Peribacillus</taxon>
    </lineage>
</organism>
<dbReference type="InterPro" id="IPR020006">
    <property type="entry name" value="FlhF"/>
</dbReference>
<keyword evidence="9" id="KW-0342">GTP-binding</keyword>
<reference evidence="16" key="1">
    <citation type="submission" date="2020-09" db="EMBL/GenBank/DDBJ databases">
        <title>Bacillus faecalis sp. nov., a moderately halophilic bacterium isolated from cow faeces.</title>
        <authorList>
            <person name="Jiang L."/>
            <person name="Lee J."/>
        </authorList>
    </citation>
    <scope>NUCLEOTIDE SEQUENCE</scope>
    <source>
        <strain evidence="16">AGMB 02131</strain>
    </source>
</reference>
<dbReference type="GO" id="GO:0005886">
    <property type="term" value="C:plasma membrane"/>
    <property type="evidence" value="ECO:0007669"/>
    <property type="project" value="UniProtKB-SubCell"/>
</dbReference>
<evidence type="ECO:0000259" key="15">
    <source>
        <dbReference type="SMART" id="SM00962"/>
    </source>
</evidence>
<evidence type="ECO:0000256" key="12">
    <source>
        <dbReference type="ARBA" id="ARBA00025337"/>
    </source>
</evidence>
<dbReference type="InterPro" id="IPR000897">
    <property type="entry name" value="SRP54_GTPase_dom"/>
</dbReference>
<keyword evidence="6" id="KW-0547">Nucleotide-binding</keyword>
<dbReference type="RefSeq" id="WP_190998958.1">
    <property type="nucleotide sequence ID" value="NZ_JACXSI010000034.1"/>
</dbReference>
<evidence type="ECO:0000313" key="17">
    <source>
        <dbReference type="Proteomes" id="UP000602076"/>
    </source>
</evidence>
<evidence type="ECO:0000256" key="11">
    <source>
        <dbReference type="ARBA" id="ARBA00023225"/>
    </source>
</evidence>
<dbReference type="SMART" id="SM00962">
    <property type="entry name" value="SRP54"/>
    <property type="match status" value="1"/>
</dbReference>
<dbReference type="Pfam" id="PF00448">
    <property type="entry name" value="SRP54"/>
    <property type="match status" value="1"/>
</dbReference>
<keyword evidence="16" id="KW-0966">Cell projection</keyword>
<keyword evidence="4" id="KW-0813">Transport</keyword>
<evidence type="ECO:0000256" key="9">
    <source>
        <dbReference type="ARBA" id="ARBA00023134"/>
    </source>
</evidence>
<dbReference type="SUPFAM" id="SSF52540">
    <property type="entry name" value="P-loop containing nucleoside triphosphate hydrolases"/>
    <property type="match status" value="1"/>
</dbReference>
<feature type="domain" description="AAA+ ATPase" evidence="14">
    <location>
        <begin position="188"/>
        <end position="324"/>
    </location>
</feature>
<dbReference type="Gene3D" id="3.40.50.300">
    <property type="entry name" value="P-loop containing nucleotide triphosphate hydrolases"/>
    <property type="match status" value="1"/>
</dbReference>
<dbReference type="Gene3D" id="1.20.120.1380">
    <property type="entry name" value="Flagellar FlhF biosynthesis protein, N domain"/>
    <property type="match status" value="1"/>
</dbReference>
<evidence type="ECO:0000256" key="2">
    <source>
        <dbReference type="ARBA" id="ARBA00008531"/>
    </source>
</evidence>
<evidence type="ECO:0000256" key="3">
    <source>
        <dbReference type="ARBA" id="ARBA00014919"/>
    </source>
</evidence>
<evidence type="ECO:0000256" key="10">
    <source>
        <dbReference type="ARBA" id="ARBA00023136"/>
    </source>
</evidence>
<dbReference type="GO" id="GO:0005525">
    <property type="term" value="F:GTP binding"/>
    <property type="evidence" value="ECO:0007669"/>
    <property type="project" value="UniProtKB-UniRule"/>
</dbReference>
<name>A0A927CXJ7_9BACI</name>
<keyword evidence="17" id="KW-1185">Reference proteome</keyword>
<keyword evidence="10" id="KW-0472">Membrane</keyword>
<comment type="caution">
    <text evidence="16">The sequence shown here is derived from an EMBL/GenBank/DDBJ whole genome shotgun (WGS) entry which is preliminary data.</text>
</comment>
<dbReference type="GO" id="GO:0006614">
    <property type="term" value="P:SRP-dependent cotranslational protein targeting to membrane"/>
    <property type="evidence" value="ECO:0007669"/>
    <property type="project" value="UniProtKB-UniRule"/>
</dbReference>
<dbReference type="PANTHER" id="PTHR43134">
    <property type="entry name" value="SIGNAL RECOGNITION PARTICLE RECEPTOR SUBUNIT ALPHA"/>
    <property type="match status" value="1"/>
</dbReference>
<dbReference type="SMART" id="SM00382">
    <property type="entry name" value="AAA"/>
    <property type="match status" value="1"/>
</dbReference>
<dbReference type="NCBIfam" id="TIGR03499">
    <property type="entry name" value="FlhF"/>
    <property type="match status" value="1"/>
</dbReference>
<evidence type="ECO:0000256" key="13">
    <source>
        <dbReference type="NCBIfam" id="TIGR03499"/>
    </source>
</evidence>
<dbReference type="FunFam" id="3.40.50.300:FF:000695">
    <property type="entry name" value="Flagellar biosynthesis regulator FlhF"/>
    <property type="match status" value="1"/>
</dbReference>
<keyword evidence="11" id="KW-1006">Bacterial flagellum protein export</keyword>
<keyword evidence="5" id="KW-1003">Cell membrane</keyword>